<comment type="caution">
    <text evidence="1">The sequence shown here is derived from an EMBL/GenBank/DDBJ whole genome shotgun (WGS) entry which is preliminary data.</text>
</comment>
<proteinExistence type="predicted"/>
<dbReference type="Proteomes" id="UP001597158">
    <property type="component" value="Unassembled WGS sequence"/>
</dbReference>
<dbReference type="EMBL" id="JBHTMC010000001">
    <property type="protein sequence ID" value="MFD1262027.1"/>
    <property type="molecule type" value="Genomic_DNA"/>
</dbReference>
<dbReference type="RefSeq" id="WP_002929540.1">
    <property type="nucleotide sequence ID" value="NZ_JARQZE010000001.1"/>
</dbReference>
<name>A0ABW3WAP6_9RHOO</name>
<sequence>MPSAANTHVYTGADGSILLAPAGEGPEGAAASTVIEGNDLIQVGRVTGVTVQVSSAIRPFHEIGQRYASELRAGNVSVRGQIDRAWLNGALLRLLLGEASEQRPRSAWAQPAFNITLMAENAANPGTRSIVTLHDVKLEQWNLSMPEDDFVMEGARFQALYLSVRDEQG</sequence>
<evidence type="ECO:0000313" key="1">
    <source>
        <dbReference type="EMBL" id="MFD1262027.1"/>
    </source>
</evidence>
<reference evidence="2" key="1">
    <citation type="journal article" date="2019" name="Int. J. Syst. Evol. Microbiol.">
        <title>The Global Catalogue of Microorganisms (GCM) 10K type strain sequencing project: providing services to taxonomists for standard genome sequencing and annotation.</title>
        <authorList>
            <consortium name="The Broad Institute Genomics Platform"/>
            <consortium name="The Broad Institute Genome Sequencing Center for Infectious Disease"/>
            <person name="Wu L."/>
            <person name="Ma J."/>
        </authorList>
    </citation>
    <scope>NUCLEOTIDE SEQUENCE [LARGE SCALE GENOMIC DNA]</scope>
    <source>
        <strain evidence="2">CCUG 48884</strain>
    </source>
</reference>
<organism evidence="1 2">
    <name type="scientific">Thauera mechernichensis</name>
    <dbReference type="NCBI Taxonomy" id="82788"/>
    <lineage>
        <taxon>Bacteria</taxon>
        <taxon>Pseudomonadati</taxon>
        <taxon>Pseudomonadota</taxon>
        <taxon>Betaproteobacteria</taxon>
        <taxon>Rhodocyclales</taxon>
        <taxon>Zoogloeaceae</taxon>
        <taxon>Thauera</taxon>
    </lineage>
</organism>
<accession>A0ABW3WAP6</accession>
<keyword evidence="2" id="KW-1185">Reference proteome</keyword>
<evidence type="ECO:0000313" key="2">
    <source>
        <dbReference type="Proteomes" id="UP001597158"/>
    </source>
</evidence>
<gene>
    <name evidence="1" type="ORF">ACFQ4M_00435</name>
</gene>
<protein>
    <submittedName>
        <fullName evidence="1">Uncharacterized protein</fullName>
    </submittedName>
</protein>